<reference evidence="2" key="1">
    <citation type="journal article" date="2021" name="Genome Biol. Evol.">
        <title>A High-Quality Reference Genome for a Parasitic Bivalve with Doubly Uniparental Inheritance (Bivalvia: Unionida).</title>
        <authorList>
            <person name="Smith C.H."/>
        </authorList>
    </citation>
    <scope>NUCLEOTIDE SEQUENCE</scope>
    <source>
        <strain evidence="2">CHS0354</strain>
    </source>
</reference>
<evidence type="ECO:0000313" key="2">
    <source>
        <dbReference type="EMBL" id="KAK3610956.1"/>
    </source>
</evidence>
<accession>A0AAE0TID6</accession>
<name>A0AAE0TID6_9BIVA</name>
<dbReference type="AlphaFoldDB" id="A0AAE0TID6"/>
<reference evidence="2" key="3">
    <citation type="submission" date="2023-05" db="EMBL/GenBank/DDBJ databases">
        <authorList>
            <person name="Smith C.H."/>
        </authorList>
    </citation>
    <scope>NUCLEOTIDE SEQUENCE</scope>
    <source>
        <strain evidence="2">CHS0354</strain>
        <tissue evidence="2">Mantle</tissue>
    </source>
</reference>
<evidence type="ECO:0000313" key="3">
    <source>
        <dbReference type="Proteomes" id="UP001195483"/>
    </source>
</evidence>
<dbReference type="EMBL" id="JAEAOA010002271">
    <property type="protein sequence ID" value="KAK3610956.1"/>
    <property type="molecule type" value="Genomic_DNA"/>
</dbReference>
<dbReference type="Proteomes" id="UP001195483">
    <property type="component" value="Unassembled WGS sequence"/>
</dbReference>
<keyword evidence="3" id="KW-1185">Reference proteome</keyword>
<feature type="chain" id="PRO_5042143591" evidence="1">
    <location>
        <begin position="26"/>
        <end position="117"/>
    </location>
</feature>
<reference evidence="2" key="2">
    <citation type="journal article" date="2021" name="Genome Biol. Evol.">
        <title>Developing a high-quality reference genome for a parasitic bivalve with doubly uniparental inheritance (Bivalvia: Unionida).</title>
        <authorList>
            <person name="Smith C.H."/>
        </authorList>
    </citation>
    <scope>NUCLEOTIDE SEQUENCE</scope>
    <source>
        <strain evidence="2">CHS0354</strain>
        <tissue evidence="2">Mantle</tissue>
    </source>
</reference>
<feature type="signal peptide" evidence="1">
    <location>
        <begin position="1"/>
        <end position="25"/>
    </location>
</feature>
<evidence type="ECO:0000256" key="1">
    <source>
        <dbReference type="SAM" id="SignalP"/>
    </source>
</evidence>
<organism evidence="2 3">
    <name type="scientific">Potamilus streckersoni</name>
    <dbReference type="NCBI Taxonomy" id="2493646"/>
    <lineage>
        <taxon>Eukaryota</taxon>
        <taxon>Metazoa</taxon>
        <taxon>Spiralia</taxon>
        <taxon>Lophotrochozoa</taxon>
        <taxon>Mollusca</taxon>
        <taxon>Bivalvia</taxon>
        <taxon>Autobranchia</taxon>
        <taxon>Heteroconchia</taxon>
        <taxon>Palaeoheterodonta</taxon>
        <taxon>Unionida</taxon>
        <taxon>Unionoidea</taxon>
        <taxon>Unionidae</taxon>
        <taxon>Ambleminae</taxon>
        <taxon>Lampsilini</taxon>
        <taxon>Potamilus</taxon>
    </lineage>
</organism>
<proteinExistence type="predicted"/>
<sequence length="117" mass="13077">MAEISLFISCMVGVVFIPLAPIIEASNTYVLKNGVARIKLEVKRTAIDGYYINVVNSKTKRLIQCLGTHPENIVDEFKEKIQLYGDYKNGTISFSVLNANEEDTGIYNSVIEMQANK</sequence>
<protein>
    <submittedName>
        <fullName evidence="2">Uncharacterized protein</fullName>
    </submittedName>
</protein>
<comment type="caution">
    <text evidence="2">The sequence shown here is derived from an EMBL/GenBank/DDBJ whole genome shotgun (WGS) entry which is preliminary data.</text>
</comment>
<keyword evidence="1" id="KW-0732">Signal</keyword>
<gene>
    <name evidence="2" type="ORF">CHS0354_039007</name>
</gene>